<feature type="transmembrane region" description="Helical" evidence="8">
    <location>
        <begin position="170"/>
        <end position="197"/>
    </location>
</feature>
<dbReference type="EMBL" id="AFNH02000452">
    <property type="protein sequence ID" value="EZG69141.1"/>
    <property type="molecule type" value="Genomic_DNA"/>
</dbReference>
<dbReference type="Proteomes" id="UP000019763">
    <property type="component" value="Unassembled WGS sequence"/>
</dbReference>
<feature type="compositionally biased region" description="Basic and acidic residues" evidence="7">
    <location>
        <begin position="223"/>
        <end position="234"/>
    </location>
</feature>
<keyword evidence="3" id="KW-0813">Transport</keyword>
<protein>
    <submittedName>
        <fullName evidence="9">Nucleoside transporter</fullName>
    </submittedName>
</protein>
<feature type="transmembrane region" description="Helical" evidence="8">
    <location>
        <begin position="350"/>
        <end position="368"/>
    </location>
</feature>
<dbReference type="PANTHER" id="PTHR10332:SF10">
    <property type="entry name" value="EQUILIBRATIVE NUCLEOSIDE TRANSPORTER 4"/>
    <property type="match status" value="1"/>
</dbReference>
<proteinExistence type="inferred from homology"/>
<accession>A0A023B8H7</accession>
<comment type="similarity">
    <text evidence="2">Belongs to the SLC29A/ENT transporter (TC 2.A.57) family.</text>
</comment>
<dbReference type="PANTHER" id="PTHR10332">
    <property type="entry name" value="EQUILIBRATIVE NUCLEOSIDE TRANSPORTER"/>
    <property type="match status" value="1"/>
</dbReference>
<evidence type="ECO:0000256" key="8">
    <source>
        <dbReference type="SAM" id="Phobius"/>
    </source>
</evidence>
<feature type="transmembrane region" description="Helical" evidence="8">
    <location>
        <begin position="77"/>
        <end position="96"/>
    </location>
</feature>
<evidence type="ECO:0000256" key="1">
    <source>
        <dbReference type="ARBA" id="ARBA00004141"/>
    </source>
</evidence>
<evidence type="ECO:0000313" key="9">
    <source>
        <dbReference type="EMBL" id="EZG69141.1"/>
    </source>
</evidence>
<name>A0A023B8H7_GRENI</name>
<reference evidence="9" key="1">
    <citation type="submission" date="2013-12" db="EMBL/GenBank/DDBJ databases">
        <authorList>
            <person name="Omoto C.K."/>
            <person name="Sibley D."/>
            <person name="Venepally P."/>
            <person name="Hadjithomas M."/>
            <person name="Karamycheva S."/>
            <person name="Brunk B."/>
            <person name="Roos D."/>
            <person name="Caler E."/>
            <person name="Lorenzi H."/>
        </authorList>
    </citation>
    <scope>NUCLEOTIDE SEQUENCE</scope>
</reference>
<dbReference type="GO" id="GO:0005886">
    <property type="term" value="C:plasma membrane"/>
    <property type="evidence" value="ECO:0007669"/>
    <property type="project" value="TreeGrafter"/>
</dbReference>
<dbReference type="VEuPathDB" id="CryptoDB:GNI_059450"/>
<feature type="transmembrane region" description="Helical" evidence="8">
    <location>
        <begin position="294"/>
        <end position="312"/>
    </location>
</feature>
<feature type="region of interest" description="Disordered" evidence="7">
    <location>
        <begin position="211"/>
        <end position="238"/>
    </location>
</feature>
<gene>
    <name evidence="9" type="ORF">GNI_059450</name>
</gene>
<dbReference type="GO" id="GO:0005337">
    <property type="term" value="F:nucleoside transmembrane transporter activity"/>
    <property type="evidence" value="ECO:0007669"/>
    <property type="project" value="InterPro"/>
</dbReference>
<dbReference type="InterPro" id="IPR036259">
    <property type="entry name" value="MFS_trans_sf"/>
</dbReference>
<dbReference type="RefSeq" id="XP_011134472.1">
    <property type="nucleotide sequence ID" value="XM_011136170.1"/>
</dbReference>
<dbReference type="SUPFAM" id="SSF103473">
    <property type="entry name" value="MFS general substrate transporter"/>
    <property type="match status" value="1"/>
</dbReference>
<feature type="transmembrane region" description="Helical" evidence="8">
    <location>
        <begin position="380"/>
        <end position="401"/>
    </location>
</feature>
<evidence type="ECO:0000256" key="4">
    <source>
        <dbReference type="ARBA" id="ARBA00022692"/>
    </source>
</evidence>
<dbReference type="AlphaFoldDB" id="A0A023B8H7"/>
<feature type="transmembrane region" description="Helical" evidence="8">
    <location>
        <begin position="262"/>
        <end position="282"/>
    </location>
</feature>
<evidence type="ECO:0000256" key="5">
    <source>
        <dbReference type="ARBA" id="ARBA00022989"/>
    </source>
</evidence>
<keyword evidence="10" id="KW-1185">Reference proteome</keyword>
<organism evidence="9 10">
    <name type="scientific">Gregarina niphandrodes</name>
    <name type="common">Septate eugregarine</name>
    <dbReference type="NCBI Taxonomy" id="110365"/>
    <lineage>
        <taxon>Eukaryota</taxon>
        <taxon>Sar</taxon>
        <taxon>Alveolata</taxon>
        <taxon>Apicomplexa</taxon>
        <taxon>Conoidasida</taxon>
        <taxon>Gregarinasina</taxon>
        <taxon>Eugregarinorida</taxon>
        <taxon>Gregarinidae</taxon>
        <taxon>Gregarina</taxon>
    </lineage>
</organism>
<dbReference type="InterPro" id="IPR002259">
    <property type="entry name" value="Eqnu_transpt"/>
</dbReference>
<feature type="transmembrane region" description="Helical" evidence="8">
    <location>
        <begin position="53"/>
        <end position="71"/>
    </location>
</feature>
<keyword evidence="6 8" id="KW-0472">Membrane</keyword>
<comment type="subcellular location">
    <subcellularLocation>
        <location evidence="1">Membrane</location>
        <topology evidence="1">Multi-pass membrane protein</topology>
    </subcellularLocation>
</comment>
<feature type="transmembrane region" description="Helical" evidence="8">
    <location>
        <begin position="103"/>
        <end position="128"/>
    </location>
</feature>
<dbReference type="GeneID" id="22912173"/>
<keyword evidence="4 8" id="KW-0812">Transmembrane</keyword>
<evidence type="ECO:0000313" key="10">
    <source>
        <dbReference type="Proteomes" id="UP000019763"/>
    </source>
</evidence>
<keyword evidence="5 8" id="KW-1133">Transmembrane helix</keyword>
<evidence type="ECO:0000256" key="6">
    <source>
        <dbReference type="ARBA" id="ARBA00023136"/>
    </source>
</evidence>
<comment type="caution">
    <text evidence="9">The sequence shown here is derived from an EMBL/GenBank/DDBJ whole genome shotgun (WGS) entry which is preliminary data.</text>
</comment>
<feature type="transmembrane region" description="Helical" evidence="8">
    <location>
        <begin position="16"/>
        <end position="41"/>
    </location>
</feature>
<sequence>MKGKGEVESRGSADGLLVACGVGCLFSFNVLLCVMLSFVRYRFGGDLAVNDEGMLACQVASLVVTAALTFVRSSEVLFAGLVAGAVCNAAGTGLIIGSESRGLFIAALGLIGCGMSCIQGCGFAVLAHPALEPYAGAPRFSLGQGLGGLIAWILGLLFDRVFKEPAADAMPVAAACALLIVACGCTVVPSCGFVAFFRLKLQDATVPPTLPNSREPLYPGDHQNGDHQNGDHQNHNSLSGEHNPLNGDYVPMAADGTGLLPIVPYVFGIYMAFVVTLFSFPGVAPLRWNIGDKVIWLIGVFQVGDIVGRFLGGWSQPMASALFVCLSCTRLPLVYWCLAALGQSLASKVVCMAILAASNSYLFTVGMSQSPPKITPSLRASAASCCILGLLLGNATGLWACGRFADRLLQIANRSDF</sequence>
<evidence type="ECO:0000256" key="3">
    <source>
        <dbReference type="ARBA" id="ARBA00022448"/>
    </source>
</evidence>
<feature type="transmembrane region" description="Helical" evidence="8">
    <location>
        <begin position="140"/>
        <end position="158"/>
    </location>
</feature>
<evidence type="ECO:0000256" key="7">
    <source>
        <dbReference type="SAM" id="MobiDB-lite"/>
    </source>
</evidence>
<feature type="transmembrane region" description="Helical" evidence="8">
    <location>
        <begin position="318"/>
        <end position="338"/>
    </location>
</feature>
<evidence type="ECO:0000256" key="2">
    <source>
        <dbReference type="ARBA" id="ARBA00007965"/>
    </source>
</evidence>